<dbReference type="EC" id="3.2.1.1" evidence="3"/>
<evidence type="ECO:0000256" key="2">
    <source>
        <dbReference type="ARBA" id="ARBA00008061"/>
    </source>
</evidence>
<gene>
    <name evidence="10" type="primary">pulA</name>
    <name evidence="10" type="ORF">HKD39_03520</name>
</gene>
<dbReference type="SUPFAM" id="SSF51011">
    <property type="entry name" value="Glycosyl hydrolase domain"/>
    <property type="match status" value="1"/>
</dbReference>
<dbReference type="InterPro" id="IPR017853">
    <property type="entry name" value="GH"/>
</dbReference>
<dbReference type="Proteomes" id="UP000562984">
    <property type="component" value="Unassembled WGS sequence"/>
</dbReference>
<dbReference type="GO" id="GO:0005975">
    <property type="term" value="P:carbohydrate metabolic process"/>
    <property type="evidence" value="ECO:0007669"/>
    <property type="project" value="InterPro"/>
</dbReference>
<reference evidence="10 11" key="1">
    <citation type="submission" date="2020-05" db="EMBL/GenBank/DDBJ databases">
        <title>Nakamurella sp. DB0629 isolated from air conditioner.</title>
        <authorList>
            <person name="Kim D.H."/>
            <person name="Kim D.-U."/>
        </authorList>
    </citation>
    <scope>NUCLEOTIDE SEQUENCE [LARGE SCALE GENOMIC DNA]</scope>
    <source>
        <strain evidence="10 11">DB0629</strain>
    </source>
</reference>
<comment type="caution">
    <text evidence="10">The sequence shown here is derived from an EMBL/GenBank/DDBJ whole genome shotgun (WGS) entry which is preliminary data.</text>
</comment>
<dbReference type="SMART" id="SM00642">
    <property type="entry name" value="Aamy"/>
    <property type="match status" value="1"/>
</dbReference>
<feature type="signal peptide" evidence="8">
    <location>
        <begin position="1"/>
        <end position="34"/>
    </location>
</feature>
<evidence type="ECO:0000313" key="11">
    <source>
        <dbReference type="Proteomes" id="UP000562984"/>
    </source>
</evidence>
<dbReference type="GO" id="GO:0030246">
    <property type="term" value="F:carbohydrate binding"/>
    <property type="evidence" value="ECO:0007669"/>
    <property type="project" value="InterPro"/>
</dbReference>
<dbReference type="CDD" id="cd11339">
    <property type="entry name" value="AmyAc_bac_CMD_like_2"/>
    <property type="match status" value="1"/>
</dbReference>
<keyword evidence="11" id="KW-1185">Reference proteome</keyword>
<dbReference type="Gene3D" id="3.20.20.80">
    <property type="entry name" value="Glycosidases"/>
    <property type="match status" value="3"/>
</dbReference>
<dbReference type="CDD" id="cd02860">
    <property type="entry name" value="E_set_Pullulanase"/>
    <property type="match status" value="1"/>
</dbReference>
<dbReference type="InterPro" id="IPR006311">
    <property type="entry name" value="TAT_signal"/>
</dbReference>
<feature type="domain" description="Glycosyl hydrolase family 13 catalytic" evidence="9">
    <location>
        <begin position="187"/>
        <end position="656"/>
    </location>
</feature>
<organism evidence="10 11">
    <name type="scientific">Nakamurella aerolata</name>
    <dbReference type="NCBI Taxonomy" id="1656892"/>
    <lineage>
        <taxon>Bacteria</taxon>
        <taxon>Bacillati</taxon>
        <taxon>Actinomycetota</taxon>
        <taxon>Actinomycetes</taxon>
        <taxon>Nakamurellales</taxon>
        <taxon>Nakamurellaceae</taxon>
        <taxon>Nakamurella</taxon>
    </lineage>
</organism>
<dbReference type="GO" id="GO:0043169">
    <property type="term" value="F:cation binding"/>
    <property type="evidence" value="ECO:0007669"/>
    <property type="project" value="InterPro"/>
</dbReference>
<accession>A0A849A191</accession>
<dbReference type="InterPro" id="IPR024561">
    <property type="entry name" value="Pullul_strch_C"/>
</dbReference>
<comment type="similarity">
    <text evidence="2">Belongs to the glycosyl hydrolase 13 family.</text>
</comment>
<dbReference type="InterPro" id="IPR013780">
    <property type="entry name" value="Glyco_hydro_b"/>
</dbReference>
<dbReference type="InterPro" id="IPR006047">
    <property type="entry name" value="GH13_cat_dom"/>
</dbReference>
<dbReference type="GO" id="GO:0004556">
    <property type="term" value="F:alpha-amylase activity"/>
    <property type="evidence" value="ECO:0007669"/>
    <property type="project" value="UniProtKB-EC"/>
</dbReference>
<evidence type="ECO:0000256" key="4">
    <source>
        <dbReference type="ARBA" id="ARBA00017303"/>
    </source>
</evidence>
<dbReference type="InterPro" id="IPR054409">
    <property type="entry name" value="X25_BaPul-like"/>
</dbReference>
<dbReference type="Pfam" id="PF17967">
    <property type="entry name" value="Pullulanase_N2"/>
    <property type="match status" value="1"/>
</dbReference>
<evidence type="ECO:0000256" key="3">
    <source>
        <dbReference type="ARBA" id="ARBA00012595"/>
    </source>
</evidence>
<dbReference type="SUPFAM" id="SSF81296">
    <property type="entry name" value="E set domains"/>
    <property type="match status" value="2"/>
</dbReference>
<dbReference type="SUPFAM" id="SSF49452">
    <property type="entry name" value="Starch-binding domain-like"/>
    <property type="match status" value="1"/>
</dbReference>
<evidence type="ECO:0000256" key="7">
    <source>
        <dbReference type="SAM" id="MobiDB-lite"/>
    </source>
</evidence>
<evidence type="ECO:0000256" key="5">
    <source>
        <dbReference type="ARBA" id="ARBA00022837"/>
    </source>
</evidence>
<feature type="chain" id="PRO_5032465915" description="Alpha-amylase" evidence="8">
    <location>
        <begin position="35"/>
        <end position="1961"/>
    </location>
</feature>
<dbReference type="PROSITE" id="PS51318">
    <property type="entry name" value="TAT"/>
    <property type="match status" value="1"/>
</dbReference>
<evidence type="ECO:0000256" key="8">
    <source>
        <dbReference type="SAM" id="SignalP"/>
    </source>
</evidence>
<dbReference type="Pfam" id="PF11852">
    <property type="entry name" value="Pullul_strch_C"/>
    <property type="match status" value="1"/>
</dbReference>
<dbReference type="NCBIfam" id="TIGR02103">
    <property type="entry name" value="pullul_strch"/>
    <property type="match status" value="1"/>
</dbReference>
<sequence length="1961" mass="208709">MRSNPRRRRRTRPALLTLATATAMVVALPGAATAAAGPAAPATPAARAAAPAPGPSAAAPGSVTIAGSLQSELGCGQDWQPGCTATDLTKAADGSYTADWKLPAGKYEFKVAINHSWDTNYGAGGVEGGDNIPLVLAGAARLTFRYDPETHLVSMTPTSLPSDQVTAQDRAIAGTSLRRNSSDRFYFAMTDRFANGNPANDTGGYPVPPGSTPTQARQITGLDPTNSGFYHGGDLQGVMDKLDYIKGLGSTAIWLTPTFKNRPVQGSGNELSAGYHGYWITDFTQIDPHLGGNADMKRLIDAAHAKGMKVYFDIITNHTADVIDYQQGPERNYAYIDKKTSPYRDAAGKPFDDRDYAAGNTFPALNLQSFPYTPTFREPDDDKVKVPAWLNDPLRYHNRGNAAFDGSEGDQYGDFSGLDDLFTEQPEVRDGMIDIYSYWAKFGVDGFRIDTVKHVNTEFWQKFIPAVNKAAADAGKPDFFQFGEVYESDPRKMAYYTTTAKLPATLDFGFQSRATGFGLSQPTSSLAELYAADDYYTDTDSNAYALPTFLGNHDMGRIGYFLNSGGKFSDAELLQRDQLVQQLMFLTRGQPITYYGDEQGFTGDGGDKAARQDMFASKVAGYNDDKLIGSTGSTATDNFNTKAPLYQEISELSALRQQHPALAGGAQIPRYSSGSAGVFAVSRIDAGEQREYAVAANNADTAKQVSFAVYNPNTNYRAIFGGDGAADTVRSGRGGQFTVTVPPLSTVVYRADQKLARSKAAPQPVFTSAPGAVVGDRSPVGVAVPAGGFNQVSFAWRPAGTTGWRPLGVDDNPPYRVMPDLSGVADGTVVEYRAVLRDHSGNLAAASSSGVVGTPPAPPASGGEAVNDPPATQPTSVTVAGDLNSEMGCSADWQPDCAAAHLQLDAASGIWKGTFTLPAGSTFQYKVAIDDSWTVNYGAGGAANGANISLTVPASGRVTFYYHPGSHVVTSDAQGPIVTAPGSAQSELGCAADWSPDCLRPWLTDPDGDGVYTFSTSKIPPGSYETKVAEGLSWDVNYGAGGEPGGANIGYTVSAGSIVTFSYVASTHVLTVSASASTAADLSKAKGQWISPELLGWKVGDAANPPQTLQYRLYYAADGGMGIDRTGLTQGQWIPLTRDPAGLPAGVLAAHPNLAGYQALRLPDYVTRDKELLRRISSGQVAVAAFAGDGTLLDASGVQLPLLLDALYGKASDATLGPVWQGRVPRLSVWAPTARSVALLVTPVGGEQQSVPMRRGTDGVWFTVGKPQWKNAHYRFAATVYVPSLDKVVTNTVTDPYSVALTTNSTASVLADLNDPALTPSGWAGQRKPALPQPSDTSIYELSIRDFSATDPSVPADQRGTYRAFTNPNTNGMKHLRALAQAGMNTLHLLPAFDFATVNENKQSWRNPPCDLPALSAADPAGEQQQRCVGSVVESDAFNWGYDPLHYTAPEGSYATNPEGPSRTLEFRQMVQGVNNAGLRVVMDVVYNHTSASGQDDKSVLDKLVPGYYHRLSADGALETSTCCANTATEHMMMNKLTVDSVVTWAKQYKVDGFRFDLMGHMPKQTLLDVRAALDRLTPARDGVDGKKVYLYGEGWNFGEVADNARFEQATQLNMGGTGIGTFNDRLRDSVRGGSPFDDNPGKQGFGTGLLTDPNNSGANGTPAQQRAALLADTDRIKVALTGNLADYQLVNAAGKLVQGKDIDYNGAPTGYAQQPSDTINYVDAHDNDTLYDALAYKLPVDTPMADRARMNTVSLATATLSQAPSFWHAGTDLLRSKSFDGNSYNSGDWFNRVDWTGQQNTFGSGLPLAADNSAKWDYQRPLLANPALKPDAAAMASATAQAQELLKLRFSSPLFRLGTAAQIQQKLSFLTAGPNTPSGVIAMQLDDRVGAPVDQRTARIVVVFNASPQQQTVPVPQAGGLRLSPVQAGGSDPVVKRSSVSASGVTVPPRTVAVFVQPRS</sequence>
<dbReference type="EMBL" id="JABEND010000002">
    <property type="protein sequence ID" value="NNG34804.1"/>
    <property type="molecule type" value="Genomic_DNA"/>
</dbReference>
<keyword evidence="5" id="KW-0106">Calcium</keyword>
<dbReference type="InterPro" id="IPR013784">
    <property type="entry name" value="Carb-bd-like_fold"/>
</dbReference>
<dbReference type="InterPro" id="IPR040671">
    <property type="entry name" value="Pullulanase_N2"/>
</dbReference>
<dbReference type="InterPro" id="IPR014756">
    <property type="entry name" value="Ig_E-set"/>
</dbReference>
<dbReference type="Pfam" id="PF22058">
    <property type="entry name" value="X25_BaPul_like"/>
    <property type="match status" value="3"/>
</dbReference>
<dbReference type="Gene3D" id="2.60.40.1130">
    <property type="entry name" value="Rab geranylgeranyltransferase alpha-subunit, insert domain"/>
    <property type="match status" value="1"/>
</dbReference>
<dbReference type="PANTHER" id="PTHR43002">
    <property type="entry name" value="GLYCOGEN DEBRANCHING ENZYME"/>
    <property type="match status" value="1"/>
</dbReference>
<proteinExistence type="inferred from homology"/>
<dbReference type="Pfam" id="PF00128">
    <property type="entry name" value="Alpha-amylase"/>
    <property type="match status" value="1"/>
</dbReference>
<evidence type="ECO:0000256" key="1">
    <source>
        <dbReference type="ARBA" id="ARBA00000548"/>
    </source>
</evidence>
<dbReference type="Gene3D" id="2.60.40.1180">
    <property type="entry name" value="Golgi alpha-mannosidase II"/>
    <property type="match status" value="2"/>
</dbReference>
<keyword evidence="8" id="KW-0732">Signal</keyword>
<dbReference type="Gene3D" id="2.60.40.10">
    <property type="entry name" value="Immunoglobulins"/>
    <property type="match status" value="4"/>
</dbReference>
<comment type="catalytic activity">
    <reaction evidence="1">
        <text>Endohydrolysis of (1-&gt;4)-alpha-D-glucosidic linkages in polysaccharides containing three or more (1-&gt;4)-alpha-linked D-glucose units.</text>
        <dbReference type="EC" id="3.2.1.1"/>
    </reaction>
</comment>
<protein>
    <recommendedName>
        <fullName evidence="4">Alpha-amylase</fullName>
        <ecNumber evidence="3">3.2.1.1</ecNumber>
    </recommendedName>
    <alternativeName>
        <fullName evidence="6">1,4-alpha-D-glucan glucanohydrolase</fullName>
    </alternativeName>
</protein>
<evidence type="ECO:0000256" key="6">
    <source>
        <dbReference type="ARBA" id="ARBA00030238"/>
    </source>
</evidence>
<evidence type="ECO:0000313" key="10">
    <source>
        <dbReference type="EMBL" id="NNG34804.1"/>
    </source>
</evidence>
<dbReference type="Pfam" id="PF02922">
    <property type="entry name" value="CBM_48"/>
    <property type="match status" value="1"/>
</dbReference>
<dbReference type="InterPro" id="IPR006048">
    <property type="entry name" value="A-amylase/branching_C"/>
</dbReference>
<dbReference type="InterPro" id="IPR013783">
    <property type="entry name" value="Ig-like_fold"/>
</dbReference>
<dbReference type="Pfam" id="PF02806">
    <property type="entry name" value="Alpha-amylase_C"/>
    <property type="match status" value="1"/>
</dbReference>
<dbReference type="RefSeq" id="WP_171198486.1">
    <property type="nucleotide sequence ID" value="NZ_JABEND010000002.1"/>
</dbReference>
<dbReference type="CDD" id="cd11341">
    <property type="entry name" value="AmyAc_Pullulanase_LD-like"/>
    <property type="match status" value="1"/>
</dbReference>
<dbReference type="GO" id="GO:0051060">
    <property type="term" value="F:pullulanase activity"/>
    <property type="evidence" value="ECO:0007669"/>
    <property type="project" value="InterPro"/>
</dbReference>
<dbReference type="InterPro" id="IPR004193">
    <property type="entry name" value="Glyco_hydro_13_N"/>
</dbReference>
<name>A0A849A191_9ACTN</name>
<dbReference type="SUPFAM" id="SSF51445">
    <property type="entry name" value="(Trans)glycosidases"/>
    <property type="match status" value="2"/>
</dbReference>
<dbReference type="CDD" id="cd12962">
    <property type="entry name" value="X25_BaPul_like"/>
    <property type="match status" value="3"/>
</dbReference>
<evidence type="ECO:0000259" key="9">
    <source>
        <dbReference type="SMART" id="SM00642"/>
    </source>
</evidence>
<dbReference type="InterPro" id="IPR011839">
    <property type="entry name" value="Pullul_strch"/>
</dbReference>
<feature type="region of interest" description="Disordered" evidence="7">
    <location>
        <begin position="845"/>
        <end position="872"/>
    </location>
</feature>